<dbReference type="PANTHER" id="PTHR47618">
    <property type="entry name" value="BIFUNCTIONAL OLIGORIBONUCLEASE AND PAP PHOSPHATASE NRNA"/>
    <property type="match status" value="1"/>
</dbReference>
<proteinExistence type="predicted"/>
<evidence type="ECO:0000313" key="4">
    <source>
        <dbReference type="Proteomes" id="UP000033750"/>
    </source>
</evidence>
<dbReference type="SUPFAM" id="SSF64182">
    <property type="entry name" value="DHH phosphoesterases"/>
    <property type="match status" value="1"/>
</dbReference>
<dbReference type="AlphaFoldDB" id="A0A0F5H0K7"/>
<dbReference type="InterPro" id="IPR003156">
    <property type="entry name" value="DHHA1_dom"/>
</dbReference>
<feature type="domain" description="DDH" evidence="1">
    <location>
        <begin position="291"/>
        <end position="446"/>
    </location>
</feature>
<evidence type="ECO:0000259" key="2">
    <source>
        <dbReference type="Pfam" id="PF02272"/>
    </source>
</evidence>
<dbReference type="Pfam" id="PF24898">
    <property type="entry name" value="GGDEF_GdpP"/>
    <property type="match status" value="1"/>
</dbReference>
<dbReference type="PATRIC" id="fig|1264554.4.peg.438"/>
<dbReference type="RefSeq" id="WP_236681794.1">
    <property type="nucleotide sequence ID" value="NZ_JZXN01000016.1"/>
</dbReference>
<dbReference type="Gene3D" id="3.90.1640.10">
    <property type="entry name" value="inorganic pyrophosphatase (n-terminal core)"/>
    <property type="match status" value="1"/>
</dbReference>
<sequence length="600" mass="67826">MAIETISNFIYYNRIGQESFNSSLDEVNKHNLVGIIIYSVDNKIIWTSQFINDVFGNKWLGKKISAFFNHLKVADFNKKSFEFRHDNNFYSVEFWYLKNSLVIRDITIEKNLMNLYDKRTVVIGEVEIDNYQLYQSLLSDDQMFNLNTLVISVLDKLATDYNLVYRQYNPNGKFLIITDKESIEKMQRNNFGFFELTYTLDRKTDRKFTISLSAGFASGINLLSEKMQKAKDALSLAQSRGGNQVAIINNNLNAFYYGSSNEITPSTDRTKLTNIIKVLDETLKQKTVKKAIIYGHANADLDAIGSSLGLVALVRHYGKEAYICTSSQDSTTKKILNQYYPNSDIFIKPKQADKLKKEKDTLIFLTDVSSVYRTDNKSAIEGVLKENIFIFDHHRQATSTDFAPKINKIIDPSVSSASEIVCEILRMHPEDIIIDWKIAQMLLNGIYLDTLQFQKNVTAKTFEAASWLETKGANSTNSNQALKIDSEAKKIVDELLENLQEIKPGYFLAYKDILASDDIISVTAEEILRISDRKASFVIARNEKGDSYKMSARGIGVNVQLIAEAVGGGGHFSTAAAVSKENLDVFIDNLKQAIISSNNP</sequence>
<evidence type="ECO:0000259" key="1">
    <source>
        <dbReference type="Pfam" id="PF01368"/>
    </source>
</evidence>
<dbReference type="Proteomes" id="UP000033750">
    <property type="component" value="Unassembled WGS sequence"/>
</dbReference>
<reference evidence="3 4" key="1">
    <citation type="submission" date="2015-03" db="EMBL/GenBank/DDBJ databases">
        <title>Genome sequence of Mycoplasma meleagridis strain ATCC 25294.</title>
        <authorList>
            <person name="Yacoub E."/>
            <person name="Blanchard A."/>
            <person name="Sirand-Pugnet P."/>
            <person name="Mardassi B.B.A."/>
        </authorList>
    </citation>
    <scope>NUCLEOTIDE SEQUENCE [LARGE SCALE GENOMIC DNA]</scope>
    <source>
        <strain evidence="3 4">ATCC 25294</strain>
    </source>
</reference>
<dbReference type="PANTHER" id="PTHR47618:SF2">
    <property type="entry name" value="CYCLIC-DI-AMP PHOSPHODIESTERASE GDPP"/>
    <property type="match status" value="1"/>
</dbReference>
<dbReference type="InterPro" id="IPR051319">
    <property type="entry name" value="Oligoribo/pAp-PDE_c-di-AMP_PDE"/>
</dbReference>
<keyword evidence="4" id="KW-1185">Reference proteome</keyword>
<dbReference type="EMBL" id="JZXN01000016">
    <property type="protein sequence ID" value="KKB26814.1"/>
    <property type="molecule type" value="Genomic_DNA"/>
</dbReference>
<dbReference type="Pfam" id="PF01368">
    <property type="entry name" value="DHH"/>
    <property type="match status" value="1"/>
</dbReference>
<dbReference type="STRING" id="29561.MM26B8_02440"/>
<dbReference type="GO" id="GO:0003676">
    <property type="term" value="F:nucleic acid binding"/>
    <property type="evidence" value="ECO:0007669"/>
    <property type="project" value="InterPro"/>
</dbReference>
<evidence type="ECO:0000313" key="3">
    <source>
        <dbReference type="EMBL" id="KKB26814.1"/>
    </source>
</evidence>
<comment type="caution">
    <text evidence="3">The sequence shown here is derived from an EMBL/GenBank/DDBJ whole genome shotgun (WGS) entry which is preliminary data.</text>
</comment>
<dbReference type="InterPro" id="IPR038763">
    <property type="entry name" value="DHH_sf"/>
</dbReference>
<gene>
    <name evidence="3" type="ORF">MMELEA_04940</name>
</gene>
<dbReference type="InterPro" id="IPR001667">
    <property type="entry name" value="DDH_dom"/>
</dbReference>
<dbReference type="Pfam" id="PF02272">
    <property type="entry name" value="DHHA1"/>
    <property type="match status" value="1"/>
</dbReference>
<dbReference type="Gene3D" id="3.30.450.20">
    <property type="entry name" value="PAS domain"/>
    <property type="match status" value="1"/>
</dbReference>
<dbReference type="Gene3D" id="3.10.310.30">
    <property type="match status" value="1"/>
</dbReference>
<feature type="domain" description="DHHA1" evidence="2">
    <location>
        <begin position="514"/>
        <end position="594"/>
    </location>
</feature>
<accession>A0A0F5H0K7</accession>
<protein>
    <submittedName>
        <fullName evidence="3">Phosphoesterase, DHH family protein</fullName>
    </submittedName>
</protein>
<name>A0A0F5H0K7_9BACT</name>
<organism evidence="3 4">
    <name type="scientific">Mycoplasmopsis meleagridis ATCC 25294</name>
    <dbReference type="NCBI Taxonomy" id="1264554"/>
    <lineage>
        <taxon>Bacteria</taxon>
        <taxon>Bacillati</taxon>
        <taxon>Mycoplasmatota</taxon>
        <taxon>Mycoplasmoidales</taxon>
        <taxon>Metamycoplasmataceae</taxon>
        <taxon>Mycoplasmopsis</taxon>
    </lineage>
</organism>